<reference evidence="1" key="1">
    <citation type="submission" date="2022-12" db="EMBL/GenBank/DDBJ databases">
        <authorList>
            <person name="Petersen C."/>
        </authorList>
    </citation>
    <scope>NUCLEOTIDE SEQUENCE</scope>
    <source>
        <strain evidence="1">IBT 3081</strain>
    </source>
</reference>
<dbReference type="EMBL" id="JAPZBT010000001">
    <property type="protein sequence ID" value="KAJ5383648.1"/>
    <property type="molecule type" value="Genomic_DNA"/>
</dbReference>
<dbReference type="RefSeq" id="XP_056583424.1">
    <property type="nucleotide sequence ID" value="XM_056719289.1"/>
</dbReference>
<evidence type="ECO:0000313" key="1">
    <source>
        <dbReference type="EMBL" id="KAJ5383648.1"/>
    </source>
</evidence>
<reference evidence="1" key="2">
    <citation type="journal article" date="2023" name="IMA Fungus">
        <title>Comparative genomic study of the Penicillium genus elucidates a diverse pangenome and 15 lateral gene transfer events.</title>
        <authorList>
            <person name="Petersen C."/>
            <person name="Sorensen T."/>
            <person name="Nielsen M.R."/>
            <person name="Sondergaard T.E."/>
            <person name="Sorensen J.L."/>
            <person name="Fitzpatrick D.A."/>
            <person name="Frisvad J.C."/>
            <person name="Nielsen K.L."/>
        </authorList>
    </citation>
    <scope>NUCLEOTIDE SEQUENCE</scope>
    <source>
        <strain evidence="1">IBT 3081</strain>
    </source>
</reference>
<comment type="caution">
    <text evidence="1">The sequence shown here is derived from an EMBL/GenBank/DDBJ whole genome shotgun (WGS) entry which is preliminary data.</text>
</comment>
<evidence type="ECO:0000313" key="2">
    <source>
        <dbReference type="Proteomes" id="UP001147752"/>
    </source>
</evidence>
<organism evidence="1 2">
    <name type="scientific">Penicillium concentricum</name>
    <dbReference type="NCBI Taxonomy" id="293559"/>
    <lineage>
        <taxon>Eukaryota</taxon>
        <taxon>Fungi</taxon>
        <taxon>Dikarya</taxon>
        <taxon>Ascomycota</taxon>
        <taxon>Pezizomycotina</taxon>
        <taxon>Eurotiomycetes</taxon>
        <taxon>Eurotiomycetidae</taxon>
        <taxon>Eurotiales</taxon>
        <taxon>Aspergillaceae</taxon>
        <taxon>Penicillium</taxon>
    </lineage>
</organism>
<dbReference type="AlphaFoldDB" id="A0A9W9VIN2"/>
<sequence length="127" mass="13913">MIHDKMLSWQLASLMMAHNLKMAVTLGGSIVCCGELPQKLSNQFLKPPCSFASRSVLPPKSPRPSLVYQSFSWQGSGRVWEKHGSCFCPTSEVAGPILRAINRGSPCLNVEIEFQDPHTGSHSVGLF</sequence>
<dbReference type="Proteomes" id="UP001147752">
    <property type="component" value="Unassembled WGS sequence"/>
</dbReference>
<dbReference type="OrthoDB" id="4366235at2759"/>
<dbReference type="GeneID" id="81458472"/>
<accession>A0A9W9VIN2</accession>
<keyword evidence="2" id="KW-1185">Reference proteome</keyword>
<protein>
    <submittedName>
        <fullName evidence="1">Uncharacterized protein</fullName>
    </submittedName>
</protein>
<gene>
    <name evidence="1" type="ORF">N7517_001559</name>
</gene>
<name>A0A9W9VIN2_9EURO</name>
<proteinExistence type="predicted"/>